<dbReference type="RefSeq" id="WP_020072214.1">
    <property type="nucleotide sequence ID" value="NZ_SVNY01000005.1"/>
</dbReference>
<proteinExistence type="predicted"/>
<comment type="caution">
    <text evidence="1">The sequence shown here is derived from an EMBL/GenBank/DDBJ whole genome shotgun (WGS) entry which is preliminary data.</text>
</comment>
<organism evidence="1 2">
    <name type="scientific">Faecalispora sporosphaeroides</name>
    <dbReference type="NCBI Taxonomy" id="1549"/>
    <lineage>
        <taxon>Bacteria</taxon>
        <taxon>Bacillati</taxon>
        <taxon>Bacillota</taxon>
        <taxon>Clostridia</taxon>
        <taxon>Eubacteriales</taxon>
        <taxon>Oscillospiraceae</taxon>
        <taxon>Faecalispora</taxon>
    </lineage>
</organism>
<protein>
    <submittedName>
        <fullName evidence="1">Uncharacterized protein</fullName>
    </submittedName>
</protein>
<dbReference type="Proteomes" id="UP000754750">
    <property type="component" value="Unassembled WGS sequence"/>
</dbReference>
<name>A0A928KSZ9_9FIRM</name>
<accession>A0A928KSZ9</accession>
<evidence type="ECO:0000313" key="2">
    <source>
        <dbReference type="Proteomes" id="UP000754750"/>
    </source>
</evidence>
<dbReference type="AlphaFoldDB" id="A0A928KSZ9"/>
<sequence length="90" mass="10495">MAQYDPKTEIIVYHFTVFLSECQILELIFLQHIAFQIDIFSTGRRWGGESPYWAEKLWQAIGGGEKMEFWICGVDKFKAPSYNRGNNTNL</sequence>
<evidence type="ECO:0000313" key="1">
    <source>
        <dbReference type="EMBL" id="MBE6833990.1"/>
    </source>
</evidence>
<gene>
    <name evidence="1" type="ORF">E7512_10535</name>
</gene>
<dbReference type="EMBL" id="SVNY01000005">
    <property type="protein sequence ID" value="MBE6833990.1"/>
    <property type="molecule type" value="Genomic_DNA"/>
</dbReference>
<reference evidence="1" key="1">
    <citation type="submission" date="2019-04" db="EMBL/GenBank/DDBJ databases">
        <title>Evolution of Biomass-Degrading Anaerobic Consortia Revealed by Metagenomics.</title>
        <authorList>
            <person name="Peng X."/>
        </authorList>
    </citation>
    <scope>NUCLEOTIDE SEQUENCE</scope>
    <source>
        <strain evidence="1">SIG551</strain>
    </source>
</reference>